<evidence type="ECO:0000313" key="1">
    <source>
        <dbReference type="EMBL" id="MBC2771197.1"/>
    </source>
</evidence>
<protein>
    <submittedName>
        <fullName evidence="1">Uncharacterized protein</fullName>
    </submittedName>
</protein>
<evidence type="ECO:0000313" key="2">
    <source>
        <dbReference type="Proteomes" id="UP000545386"/>
    </source>
</evidence>
<proteinExistence type="predicted"/>
<dbReference type="AlphaFoldDB" id="A0A842HSB7"/>
<keyword evidence="2" id="KW-1185">Reference proteome</keyword>
<name>A0A842HSB7_9BURK</name>
<comment type="caution">
    <text evidence="1">The sequence shown here is derived from an EMBL/GenBank/DDBJ whole genome shotgun (WGS) entry which is preliminary data.</text>
</comment>
<dbReference type="Gene3D" id="1.10.10.10">
    <property type="entry name" value="Winged helix-like DNA-binding domain superfamily/Winged helix DNA-binding domain"/>
    <property type="match status" value="1"/>
</dbReference>
<dbReference type="Proteomes" id="UP000545386">
    <property type="component" value="Unassembled WGS sequence"/>
</dbReference>
<reference evidence="1 2" key="1">
    <citation type="submission" date="2020-08" db="EMBL/GenBank/DDBJ databases">
        <title>Paraeoetvoesia sp. YC-7-48 draft genome sequence.</title>
        <authorList>
            <person name="Yao L."/>
        </authorList>
    </citation>
    <scope>NUCLEOTIDE SEQUENCE [LARGE SCALE GENOMIC DNA]</scope>
    <source>
        <strain evidence="2">YC-7-48</strain>
    </source>
</reference>
<dbReference type="EMBL" id="JACJUU010000029">
    <property type="protein sequence ID" value="MBC2771197.1"/>
    <property type="molecule type" value="Genomic_DNA"/>
</dbReference>
<sequence>MADSEQILPEARERAVRMLQEHRGEYPALWATIESMAPKIDFVQQSLSECVGTHDVDAGTLDGVTKRHGVSEVLISFIMRTPSRVQLRSASDQGGFLFVATIGQKQPVSTFLQSTSSVCK</sequence>
<dbReference type="InterPro" id="IPR036388">
    <property type="entry name" value="WH-like_DNA-bd_sf"/>
</dbReference>
<gene>
    <name evidence="1" type="ORF">GTU67_14970</name>
</gene>
<organism evidence="1 2">
    <name type="scientific">Pusillimonas minor</name>
    <dbReference type="NCBI Taxonomy" id="2697024"/>
    <lineage>
        <taxon>Bacteria</taxon>
        <taxon>Pseudomonadati</taxon>
        <taxon>Pseudomonadota</taxon>
        <taxon>Betaproteobacteria</taxon>
        <taxon>Burkholderiales</taxon>
        <taxon>Alcaligenaceae</taxon>
        <taxon>Pusillimonas</taxon>
    </lineage>
</organism>
<accession>A0A842HSB7</accession>